<keyword evidence="4" id="KW-0677">Repeat</keyword>
<comment type="subcellular location">
    <subcellularLocation>
        <location evidence="1">Mitochondrion outer membrane</location>
        <topology evidence="1">Multi-pass membrane protein</topology>
    </subcellularLocation>
</comment>
<comment type="similarity">
    <text evidence="2">Belongs to the mitochondrial carrier (TC 2.A.29) family.</text>
</comment>
<sequence length="316" mass="35123">MPKFSLYGDSELGYVQEITGGHDHGGTSPTTSYGEYTLYQGEGAYGFTRGMCYNTVSSLADRTVSQIVNDEGKLYLPEIFDPVLLSDVSHPTSCIILSSVIKHSLGAIVSHPFHVVSARQAAQFIGKEVKYSGFHVEPLAEVYKTNGLYGLISGLVPRLLSLIVLYGVADLITWRCEKYIVKYPPIDYNNQMRTVSEYGVREVYREPEESQPHLQADDDSDPTDGAGNFLNGKNDSNKDDLKSHFVEFSAKDQISEGGMMKLAERWQKIVGRLFSNPLSIVTRKMEVVGSGIRAGEPPLMPAYTSWIDCFKEMYTV</sequence>
<proteinExistence type="inferred from homology"/>
<dbReference type="EMBL" id="JBFDAA010000016">
    <property type="protein sequence ID" value="KAL1117300.1"/>
    <property type="molecule type" value="Genomic_DNA"/>
</dbReference>
<name>A0ABD0Y2U3_9HEMI</name>
<keyword evidence="7" id="KW-0496">Mitochondrion</keyword>
<evidence type="ECO:0000256" key="5">
    <source>
        <dbReference type="ARBA" id="ARBA00022787"/>
    </source>
</evidence>
<evidence type="ECO:0000256" key="4">
    <source>
        <dbReference type="ARBA" id="ARBA00022737"/>
    </source>
</evidence>
<evidence type="ECO:0000256" key="7">
    <source>
        <dbReference type="ARBA" id="ARBA00023128"/>
    </source>
</evidence>
<evidence type="ECO:0000313" key="11">
    <source>
        <dbReference type="EMBL" id="KAL1117300.1"/>
    </source>
</evidence>
<feature type="repeat" description="Solcar" evidence="9">
    <location>
        <begin position="90"/>
        <end position="180"/>
    </location>
</feature>
<keyword evidence="5" id="KW-1000">Mitochondrion outer membrane</keyword>
<dbReference type="PANTHER" id="PTHR10780">
    <property type="entry name" value="MITOCHONDRIAL CARRIER HOMOLOG"/>
    <property type="match status" value="1"/>
</dbReference>
<dbReference type="PROSITE" id="PS50920">
    <property type="entry name" value="SOLCAR"/>
    <property type="match status" value="1"/>
</dbReference>
<keyword evidence="6" id="KW-1133">Transmembrane helix</keyword>
<dbReference type="SUPFAM" id="SSF103506">
    <property type="entry name" value="Mitochondrial carrier"/>
    <property type="match status" value="1"/>
</dbReference>
<keyword evidence="3 9" id="KW-0812">Transmembrane</keyword>
<dbReference type="PANTHER" id="PTHR10780:SF18">
    <property type="entry name" value="LD43650P"/>
    <property type="match status" value="1"/>
</dbReference>
<feature type="region of interest" description="Disordered" evidence="10">
    <location>
        <begin position="206"/>
        <end position="238"/>
    </location>
</feature>
<keyword evidence="8 9" id="KW-0472">Membrane</keyword>
<evidence type="ECO:0000313" key="12">
    <source>
        <dbReference type="Proteomes" id="UP001558652"/>
    </source>
</evidence>
<organism evidence="11 12">
    <name type="scientific">Ranatra chinensis</name>
    <dbReference type="NCBI Taxonomy" id="642074"/>
    <lineage>
        <taxon>Eukaryota</taxon>
        <taxon>Metazoa</taxon>
        <taxon>Ecdysozoa</taxon>
        <taxon>Arthropoda</taxon>
        <taxon>Hexapoda</taxon>
        <taxon>Insecta</taxon>
        <taxon>Pterygota</taxon>
        <taxon>Neoptera</taxon>
        <taxon>Paraneoptera</taxon>
        <taxon>Hemiptera</taxon>
        <taxon>Heteroptera</taxon>
        <taxon>Panheteroptera</taxon>
        <taxon>Nepomorpha</taxon>
        <taxon>Nepidae</taxon>
        <taxon>Ranatrinae</taxon>
        <taxon>Ranatra</taxon>
    </lineage>
</organism>
<dbReference type="InterPro" id="IPR023395">
    <property type="entry name" value="MCP_dom_sf"/>
</dbReference>
<evidence type="ECO:0000256" key="6">
    <source>
        <dbReference type="ARBA" id="ARBA00022989"/>
    </source>
</evidence>
<evidence type="ECO:0000256" key="3">
    <source>
        <dbReference type="ARBA" id="ARBA00022692"/>
    </source>
</evidence>
<reference evidence="11 12" key="1">
    <citation type="submission" date="2024-07" db="EMBL/GenBank/DDBJ databases">
        <title>Chromosome-level genome assembly of the water stick insect Ranatra chinensis (Heteroptera: Nepidae).</title>
        <authorList>
            <person name="Liu X."/>
        </authorList>
    </citation>
    <scope>NUCLEOTIDE SEQUENCE [LARGE SCALE GENOMIC DNA]</scope>
    <source>
        <strain evidence="11">Cailab_2021Rc</strain>
        <tissue evidence="11">Muscle</tissue>
    </source>
</reference>
<gene>
    <name evidence="11" type="ORF">AAG570_004626</name>
</gene>
<dbReference type="GO" id="GO:0005741">
    <property type="term" value="C:mitochondrial outer membrane"/>
    <property type="evidence" value="ECO:0007669"/>
    <property type="project" value="UniProtKB-SubCell"/>
</dbReference>
<comment type="caution">
    <text evidence="11">The sequence shown here is derived from an EMBL/GenBank/DDBJ whole genome shotgun (WGS) entry which is preliminary data.</text>
</comment>
<dbReference type="InterPro" id="IPR018108">
    <property type="entry name" value="MCP_transmembrane"/>
</dbReference>
<evidence type="ECO:0000256" key="2">
    <source>
        <dbReference type="ARBA" id="ARBA00006375"/>
    </source>
</evidence>
<keyword evidence="12" id="KW-1185">Reference proteome</keyword>
<evidence type="ECO:0000256" key="10">
    <source>
        <dbReference type="SAM" id="MobiDB-lite"/>
    </source>
</evidence>
<evidence type="ECO:0000256" key="9">
    <source>
        <dbReference type="PROSITE-ProRule" id="PRU00282"/>
    </source>
</evidence>
<dbReference type="Proteomes" id="UP001558652">
    <property type="component" value="Unassembled WGS sequence"/>
</dbReference>
<dbReference type="AlphaFoldDB" id="A0ABD0Y2U3"/>
<evidence type="ECO:0000256" key="8">
    <source>
        <dbReference type="ARBA" id="ARBA00023136"/>
    </source>
</evidence>
<dbReference type="Gene3D" id="1.50.40.10">
    <property type="entry name" value="Mitochondrial carrier domain"/>
    <property type="match status" value="1"/>
</dbReference>
<protein>
    <submittedName>
        <fullName evidence="11">Uncharacterized protein</fullName>
    </submittedName>
</protein>
<evidence type="ECO:0000256" key="1">
    <source>
        <dbReference type="ARBA" id="ARBA00004374"/>
    </source>
</evidence>
<accession>A0ABD0Y2U3</accession>